<dbReference type="NCBIfam" id="TIGR03655">
    <property type="entry name" value="anti_R_Lar"/>
    <property type="match status" value="1"/>
</dbReference>
<name>A0A0F9HWF3_9ZZZZ</name>
<protein>
    <recommendedName>
        <fullName evidence="2">Restriction alleviation protein, Lar family</fullName>
    </recommendedName>
</protein>
<dbReference type="InterPro" id="IPR019908">
    <property type="entry name" value="Toxin_RalR"/>
</dbReference>
<dbReference type="Pfam" id="PF14354">
    <property type="entry name" value="Lar_restr_allev"/>
    <property type="match status" value="1"/>
</dbReference>
<comment type="caution">
    <text evidence="1">The sequence shown here is derived from an EMBL/GenBank/DDBJ whole genome shotgun (WGS) entry which is preliminary data.</text>
</comment>
<sequence>MANKEVTLAPCPFCGGKARTRTTRKMNTDKDTRYYVECIECYSSSNPWYDLGAKDTKAEAIHAWNTRTADTELVDILEYYIEADAPVLPWVQEEAEKLLAKHRSKD</sequence>
<dbReference type="EMBL" id="LAZR01013917">
    <property type="protein sequence ID" value="KKM19746.1"/>
    <property type="molecule type" value="Genomic_DNA"/>
</dbReference>
<gene>
    <name evidence="1" type="ORF">LCGC14_1652450</name>
</gene>
<proteinExistence type="predicted"/>
<dbReference type="AlphaFoldDB" id="A0A0F9HWF3"/>
<accession>A0A0F9HWF3</accession>
<evidence type="ECO:0000313" key="1">
    <source>
        <dbReference type="EMBL" id="KKM19746.1"/>
    </source>
</evidence>
<organism evidence="1">
    <name type="scientific">marine sediment metagenome</name>
    <dbReference type="NCBI Taxonomy" id="412755"/>
    <lineage>
        <taxon>unclassified sequences</taxon>
        <taxon>metagenomes</taxon>
        <taxon>ecological metagenomes</taxon>
    </lineage>
</organism>
<evidence type="ECO:0008006" key="2">
    <source>
        <dbReference type="Google" id="ProtNLM"/>
    </source>
</evidence>
<reference evidence="1" key="1">
    <citation type="journal article" date="2015" name="Nature">
        <title>Complex archaea that bridge the gap between prokaryotes and eukaryotes.</title>
        <authorList>
            <person name="Spang A."/>
            <person name="Saw J.H."/>
            <person name="Jorgensen S.L."/>
            <person name="Zaremba-Niedzwiedzka K."/>
            <person name="Martijn J."/>
            <person name="Lind A.E."/>
            <person name="van Eijk R."/>
            <person name="Schleper C."/>
            <person name="Guy L."/>
            <person name="Ettema T.J."/>
        </authorList>
    </citation>
    <scope>NUCLEOTIDE SEQUENCE</scope>
</reference>